<dbReference type="WBParaSite" id="Hba_01015">
    <property type="protein sequence ID" value="Hba_01015"/>
    <property type="gene ID" value="Hba_01015"/>
</dbReference>
<evidence type="ECO:0000313" key="1">
    <source>
        <dbReference type="Proteomes" id="UP000095283"/>
    </source>
</evidence>
<proteinExistence type="predicted"/>
<name>A0A1I7W8N5_HETBA</name>
<dbReference type="AlphaFoldDB" id="A0A1I7W8N5"/>
<reference evidence="2" key="1">
    <citation type="submission" date="2016-11" db="UniProtKB">
        <authorList>
            <consortium name="WormBaseParasite"/>
        </authorList>
    </citation>
    <scope>IDENTIFICATION</scope>
</reference>
<protein>
    <submittedName>
        <fullName evidence="2">Uncharacterized protein</fullName>
    </submittedName>
</protein>
<accession>A0A1I7W8N5</accession>
<keyword evidence="1" id="KW-1185">Reference proteome</keyword>
<organism evidence="1 2">
    <name type="scientific">Heterorhabditis bacteriophora</name>
    <name type="common">Entomopathogenic nematode worm</name>
    <dbReference type="NCBI Taxonomy" id="37862"/>
    <lineage>
        <taxon>Eukaryota</taxon>
        <taxon>Metazoa</taxon>
        <taxon>Ecdysozoa</taxon>
        <taxon>Nematoda</taxon>
        <taxon>Chromadorea</taxon>
        <taxon>Rhabditida</taxon>
        <taxon>Rhabditina</taxon>
        <taxon>Rhabditomorpha</taxon>
        <taxon>Strongyloidea</taxon>
        <taxon>Heterorhabditidae</taxon>
        <taxon>Heterorhabditis</taxon>
    </lineage>
</organism>
<evidence type="ECO:0000313" key="2">
    <source>
        <dbReference type="WBParaSite" id="Hba_01015"/>
    </source>
</evidence>
<sequence length="19" mass="1896">MLSTIAENPHPSMGGAILG</sequence>
<dbReference type="Proteomes" id="UP000095283">
    <property type="component" value="Unplaced"/>
</dbReference>